<proteinExistence type="predicted"/>
<evidence type="ECO:0000259" key="1">
    <source>
        <dbReference type="Pfam" id="PF04129"/>
    </source>
</evidence>
<organism evidence="2 3">
    <name type="scientific">Parascedosporium putredinis</name>
    <dbReference type="NCBI Taxonomy" id="1442378"/>
    <lineage>
        <taxon>Eukaryota</taxon>
        <taxon>Fungi</taxon>
        <taxon>Dikarya</taxon>
        <taxon>Ascomycota</taxon>
        <taxon>Pezizomycotina</taxon>
        <taxon>Sordariomycetes</taxon>
        <taxon>Hypocreomycetidae</taxon>
        <taxon>Microascales</taxon>
        <taxon>Microascaceae</taxon>
        <taxon>Parascedosporium</taxon>
    </lineage>
</organism>
<dbReference type="InterPro" id="IPR048319">
    <property type="entry name" value="Vps52_CC"/>
</dbReference>
<dbReference type="EMBL" id="CALLCH030000015">
    <property type="protein sequence ID" value="CAI4217061.1"/>
    <property type="molecule type" value="Genomic_DNA"/>
</dbReference>
<evidence type="ECO:0000313" key="3">
    <source>
        <dbReference type="Proteomes" id="UP000838763"/>
    </source>
</evidence>
<comment type="caution">
    <text evidence="2">The sequence shown here is derived from an EMBL/GenBank/DDBJ whole genome shotgun (WGS) entry which is preliminary data.</text>
</comment>
<reference evidence="2" key="1">
    <citation type="submission" date="2022-11" db="EMBL/GenBank/DDBJ databases">
        <authorList>
            <person name="Scott C."/>
            <person name="Bruce N."/>
        </authorList>
    </citation>
    <scope>NUCLEOTIDE SEQUENCE</scope>
</reference>
<dbReference type="PANTHER" id="PTHR14190">
    <property type="entry name" value="SUPPRESSOR OF ACTIN MUTATIONS 2/VACUOLAR PROTEIN SORTING 52"/>
    <property type="match status" value="1"/>
</dbReference>
<dbReference type="Pfam" id="PF04129">
    <property type="entry name" value="Vps52_CC"/>
    <property type="match status" value="1"/>
</dbReference>
<dbReference type="AlphaFoldDB" id="A0A9P1MCU8"/>
<dbReference type="Proteomes" id="UP000838763">
    <property type="component" value="Unassembled WGS sequence"/>
</dbReference>
<dbReference type="GO" id="GO:0000938">
    <property type="term" value="C:GARP complex"/>
    <property type="evidence" value="ECO:0007669"/>
    <property type="project" value="TreeGrafter"/>
</dbReference>
<dbReference type="OrthoDB" id="19482at2759"/>
<gene>
    <name evidence="2" type="ORF">PPNO1_LOCUS6704</name>
</gene>
<name>A0A9P1MCU8_9PEZI</name>
<dbReference type="InterPro" id="IPR007258">
    <property type="entry name" value="Vps52"/>
</dbReference>
<evidence type="ECO:0000313" key="2">
    <source>
        <dbReference type="EMBL" id="CAI4217061.1"/>
    </source>
</evidence>
<dbReference type="GO" id="GO:0042147">
    <property type="term" value="P:retrograde transport, endosome to Golgi"/>
    <property type="evidence" value="ECO:0007669"/>
    <property type="project" value="TreeGrafter"/>
</dbReference>
<accession>A0A9P1MCU8</accession>
<dbReference type="GO" id="GO:0019905">
    <property type="term" value="F:syntaxin binding"/>
    <property type="evidence" value="ECO:0007669"/>
    <property type="project" value="TreeGrafter"/>
</dbReference>
<dbReference type="PANTHER" id="PTHR14190:SF7">
    <property type="entry name" value="VACUOLAR PROTEIN SORTING-ASSOCIATED PROTEIN 52 HOMOLOG"/>
    <property type="match status" value="1"/>
</dbReference>
<sequence>MWLDRSKDGSSFHDLTNNDLNTDFDFDGQSLYEFVSRASKNSDNVQIVQGCELESTDLEILRTSITECDGVLSSVESNFTSFRNELASVSADIESLQHRSAALNIRLENRKAIEKSLSPVVEDLSVPPVIVAKLVDGQIDESWIKALGEIDKRLTAYRRDTSSSAQNKAWTDLGPLLDKLVLKVIHFARLDMIFLTNDRR</sequence>
<dbReference type="GO" id="GO:0005829">
    <property type="term" value="C:cytosol"/>
    <property type="evidence" value="ECO:0007669"/>
    <property type="project" value="GOC"/>
</dbReference>
<protein>
    <recommendedName>
        <fullName evidence="1">Vps52 coiled-coil domain-containing protein</fullName>
    </recommendedName>
</protein>
<feature type="domain" description="Vps52 coiled-coil" evidence="1">
    <location>
        <begin position="54"/>
        <end position="186"/>
    </location>
</feature>
<dbReference type="GO" id="GO:0006896">
    <property type="term" value="P:Golgi to vacuole transport"/>
    <property type="evidence" value="ECO:0007669"/>
    <property type="project" value="TreeGrafter"/>
</dbReference>
<dbReference type="GO" id="GO:0032456">
    <property type="term" value="P:endocytic recycling"/>
    <property type="evidence" value="ECO:0007669"/>
    <property type="project" value="TreeGrafter"/>
</dbReference>
<keyword evidence="3" id="KW-1185">Reference proteome</keyword>